<keyword evidence="8" id="KW-1185">Reference proteome</keyword>
<dbReference type="EMBL" id="CP043329">
    <property type="protein sequence ID" value="QEK50397.1"/>
    <property type="molecule type" value="Genomic_DNA"/>
</dbReference>
<dbReference type="InterPro" id="IPR058649">
    <property type="entry name" value="CzcB_C"/>
</dbReference>
<dbReference type="GO" id="GO:0015679">
    <property type="term" value="P:plasma membrane copper ion transport"/>
    <property type="evidence" value="ECO:0007669"/>
    <property type="project" value="TreeGrafter"/>
</dbReference>
<dbReference type="GO" id="GO:0030288">
    <property type="term" value="C:outer membrane-bounded periplasmic space"/>
    <property type="evidence" value="ECO:0007669"/>
    <property type="project" value="TreeGrafter"/>
</dbReference>
<dbReference type="Gene3D" id="2.40.30.170">
    <property type="match status" value="1"/>
</dbReference>
<dbReference type="Pfam" id="PF25919">
    <property type="entry name" value="BSH_CusB"/>
    <property type="match status" value="1"/>
</dbReference>
<dbReference type="AlphaFoldDB" id="A0A5C0VE48"/>
<dbReference type="InterPro" id="IPR058791">
    <property type="entry name" value="3HB_CusB"/>
</dbReference>
<evidence type="ECO:0000313" key="7">
    <source>
        <dbReference type="EMBL" id="QEK50397.1"/>
    </source>
</evidence>
<dbReference type="Pfam" id="PF25975">
    <property type="entry name" value="CzcB_C"/>
    <property type="match status" value="1"/>
</dbReference>
<dbReference type="SUPFAM" id="SSF111369">
    <property type="entry name" value="HlyD-like secretion proteins"/>
    <property type="match status" value="1"/>
</dbReference>
<dbReference type="KEGG" id="pej:FYC62_00965"/>
<evidence type="ECO:0000259" key="5">
    <source>
        <dbReference type="Pfam" id="PF25954"/>
    </source>
</evidence>
<evidence type="ECO:0000259" key="4">
    <source>
        <dbReference type="Pfam" id="PF25919"/>
    </source>
</evidence>
<evidence type="ECO:0000256" key="1">
    <source>
        <dbReference type="ARBA" id="ARBA00022448"/>
    </source>
</evidence>
<evidence type="ECO:0000259" key="3">
    <source>
        <dbReference type="Pfam" id="PF25869"/>
    </source>
</evidence>
<evidence type="ECO:0000313" key="8">
    <source>
        <dbReference type="Proteomes" id="UP000323653"/>
    </source>
</evidence>
<dbReference type="Pfam" id="PF25869">
    <property type="entry name" value="3HB_CusB"/>
    <property type="match status" value="1"/>
</dbReference>
<keyword evidence="1" id="KW-0813">Transport</keyword>
<protein>
    <submittedName>
        <fullName evidence="7">Efflux RND transporter periplasmic adaptor subunit</fullName>
    </submittedName>
</protein>
<feature type="domain" description="CusB-like barrel-sandwich hybrid" evidence="4">
    <location>
        <begin position="130"/>
        <end position="261"/>
    </location>
</feature>
<dbReference type="Proteomes" id="UP000323653">
    <property type="component" value="Chromosome"/>
</dbReference>
<dbReference type="PANTHER" id="PTHR30097">
    <property type="entry name" value="CATION EFFLUX SYSTEM PROTEIN CUSB"/>
    <property type="match status" value="1"/>
</dbReference>
<feature type="domain" description="CusB-like beta-barrel" evidence="5">
    <location>
        <begin position="267"/>
        <end position="343"/>
    </location>
</feature>
<gene>
    <name evidence="7" type="ORF">FYC62_00965</name>
</gene>
<evidence type="ECO:0000259" key="6">
    <source>
        <dbReference type="Pfam" id="PF25975"/>
    </source>
</evidence>
<reference evidence="7 8" key="1">
    <citation type="submission" date="2019-08" db="EMBL/GenBank/DDBJ databases">
        <title>Pedobacter sp. nov., isolated from Han river, South Korea.</title>
        <authorList>
            <person name="Lee D.-H."/>
            <person name="Kim Y.-S."/>
            <person name="Hwang E.-M."/>
            <person name="Le Tran T.C."/>
            <person name="Cha C.-J."/>
        </authorList>
    </citation>
    <scope>NUCLEOTIDE SEQUENCE [LARGE SCALE GENOMIC DNA]</scope>
    <source>
        <strain evidence="7 8">CJ43</strain>
    </source>
</reference>
<dbReference type="GO" id="GO:0060003">
    <property type="term" value="P:copper ion export"/>
    <property type="evidence" value="ECO:0007669"/>
    <property type="project" value="TreeGrafter"/>
</dbReference>
<organism evidence="7 8">
    <name type="scientific">Pedobacter aquae</name>
    <dbReference type="NCBI Taxonomy" id="2605747"/>
    <lineage>
        <taxon>Bacteria</taxon>
        <taxon>Pseudomonadati</taxon>
        <taxon>Bacteroidota</taxon>
        <taxon>Sphingobacteriia</taxon>
        <taxon>Sphingobacteriales</taxon>
        <taxon>Sphingobacteriaceae</taxon>
        <taxon>Pedobacter</taxon>
    </lineage>
</organism>
<dbReference type="InterPro" id="IPR051909">
    <property type="entry name" value="MFP_Cation_Efflux"/>
</dbReference>
<feature type="domain" description="Heavy metal binding" evidence="2">
    <location>
        <begin position="47"/>
        <end position="73"/>
    </location>
</feature>
<dbReference type="PROSITE" id="PS51257">
    <property type="entry name" value="PROKAR_LIPOPROTEIN"/>
    <property type="match status" value="1"/>
</dbReference>
<dbReference type="Gene3D" id="6.10.140.730">
    <property type="match status" value="1"/>
</dbReference>
<dbReference type="Gene3D" id="2.40.420.20">
    <property type="match status" value="1"/>
</dbReference>
<feature type="domain" description="CusB-like three alpha-helical bundle" evidence="3">
    <location>
        <begin position="163"/>
        <end position="209"/>
    </location>
</feature>
<name>A0A5C0VE48_9SPHI</name>
<dbReference type="GO" id="GO:0046914">
    <property type="term" value="F:transition metal ion binding"/>
    <property type="evidence" value="ECO:0007669"/>
    <property type="project" value="TreeGrafter"/>
</dbReference>
<dbReference type="InterPro" id="IPR058792">
    <property type="entry name" value="Beta-barrel_RND_2"/>
</dbReference>
<dbReference type="Pfam" id="PF25954">
    <property type="entry name" value="Beta-barrel_RND_2"/>
    <property type="match status" value="1"/>
</dbReference>
<dbReference type="InterPro" id="IPR045800">
    <property type="entry name" value="HMBD"/>
</dbReference>
<dbReference type="InterPro" id="IPR058790">
    <property type="entry name" value="BSH_CusB"/>
</dbReference>
<proteinExistence type="predicted"/>
<sequence>MYILKIKQMVNLKDKKGVYVLMILLLAFFSSCELFTDQKAHEHTTQYTCPMHPEIIKDEFGTCPICKMDLVPKVTEAEQVKDVSLESLLQPTNSLVVSKIGLTKISESDEEMTIEALGFTAYNDNYTGSVAARFGGRIEKMYLKYNYQDVSKGQKVLEIYSPEMLTAQEELLFLVKNDAENIVLIQAAKQKLQLLGVSPQQINQIIKTKESNFTLPVYSAYSGHIHDVGEPEQAMAVSATTTKLQLRSGMYVNKGDVLFKVYNPEHLWVLVDIYTHQQKMLKVGAPVSIRVETHPDKPIQAKINFIEPFFREGAKTIKARINIDNPKQHLPVGAQVKATIKAETLSGKWLPETAVISLGMNEVVMLKTAAGFKVHEVETGYRGNAKVQVLKGLGAEDEVAVNAQYLIDSESFIAIKP</sequence>
<dbReference type="PANTHER" id="PTHR30097:SF15">
    <property type="entry name" value="CATION EFFLUX SYSTEM PROTEIN CUSB"/>
    <property type="match status" value="1"/>
</dbReference>
<feature type="domain" description="CzcB-like C-terminal circularly permuted SH3-like" evidence="6">
    <location>
        <begin position="351"/>
        <end position="406"/>
    </location>
</feature>
<evidence type="ECO:0000259" key="2">
    <source>
        <dbReference type="Pfam" id="PF19335"/>
    </source>
</evidence>
<dbReference type="Pfam" id="PF19335">
    <property type="entry name" value="HMBD"/>
    <property type="match status" value="1"/>
</dbReference>
<accession>A0A5C0VE48</accession>